<dbReference type="InterPro" id="IPR050513">
    <property type="entry name" value="RavA_ATPases"/>
</dbReference>
<dbReference type="Pfam" id="PF20030">
    <property type="entry name" value="bpMoxR"/>
    <property type="match status" value="2"/>
</dbReference>
<dbReference type="SUPFAM" id="SSF52540">
    <property type="entry name" value="P-loop containing nucleoside triphosphate hydrolases"/>
    <property type="match status" value="1"/>
</dbReference>
<dbReference type="SMART" id="SM00382">
    <property type="entry name" value="AAA"/>
    <property type="match status" value="1"/>
</dbReference>
<dbReference type="InterPro" id="IPR045427">
    <property type="entry name" value="MoxR"/>
</dbReference>
<comment type="caution">
    <text evidence="2">The sequence shown here is derived from an EMBL/GenBank/DDBJ whole genome shotgun (WGS) entry which is preliminary data.</text>
</comment>
<keyword evidence="3" id="KW-1185">Reference proteome</keyword>
<gene>
    <name evidence="2" type="ORF">DFP89_11825</name>
</gene>
<evidence type="ECO:0000313" key="3">
    <source>
        <dbReference type="Proteomes" id="UP000253345"/>
    </source>
</evidence>
<proteinExistence type="predicted"/>
<organism evidence="2 3">
    <name type="scientific">Paracoccus lutimaris</name>
    <dbReference type="NCBI Taxonomy" id="1490030"/>
    <lineage>
        <taxon>Bacteria</taxon>
        <taxon>Pseudomonadati</taxon>
        <taxon>Pseudomonadota</taxon>
        <taxon>Alphaproteobacteria</taxon>
        <taxon>Rhodobacterales</taxon>
        <taxon>Paracoccaceae</taxon>
        <taxon>Paracoccus</taxon>
    </lineage>
</organism>
<dbReference type="PANTHER" id="PTHR32204:SF0">
    <property type="entry name" value="ATPASE RAVA"/>
    <property type="match status" value="1"/>
</dbReference>
<dbReference type="RefSeq" id="WP_114350147.1">
    <property type="nucleotide sequence ID" value="NZ_QPJL01000018.1"/>
</dbReference>
<dbReference type="InterPro" id="IPR003593">
    <property type="entry name" value="AAA+_ATPase"/>
</dbReference>
<dbReference type="Proteomes" id="UP000253345">
    <property type="component" value="Unassembled WGS sequence"/>
</dbReference>
<dbReference type="AlphaFoldDB" id="A0A368YMG2"/>
<sequence>MFTPAAVTAIYKSNRAMLDRVLDLEKALIGRFYGMEEAVRCMMLSAMTGEAMVMIGPPGTAKSRLIRAFCSLIGVLDHDPREQDTATLAGATRKDERYFEYLLTQFTEPSELFGYFDLSKLMDPKDPRLERNVIGQMQRAEVVFLDEVFNASSAILNALLTFMNERKFHDRGVVYPTPLKMLFGATNHAPREEGLGAVYDRFLLRCRMENAPAGHDALSRLLSAAWTETHSHADAGQGHFKDLPGTLQTYRDMIETMTTEGKLVVDPLGKALPQLAAMVAMVRSRELSEMSNRRLVKFSAIVLAEALLRSAQAKAAEAEVLPRDLGVILTYGLDQGDPGALSKMRQELLLA</sequence>
<reference evidence="2 3" key="1">
    <citation type="submission" date="2018-07" db="EMBL/GenBank/DDBJ databases">
        <title>Genomic Encyclopedia of Type Strains, Phase III (KMG-III): the genomes of soil and plant-associated and newly described type strains.</title>
        <authorList>
            <person name="Whitman W."/>
        </authorList>
    </citation>
    <scope>NUCLEOTIDE SEQUENCE [LARGE SCALE GENOMIC DNA]</scope>
    <source>
        <strain evidence="2 3">CECT 8525</strain>
    </source>
</reference>
<dbReference type="PANTHER" id="PTHR32204">
    <property type="entry name" value="ATPASE RAVA"/>
    <property type="match status" value="1"/>
</dbReference>
<protein>
    <submittedName>
        <fullName evidence="2">Dynein-related subfamily AAA family protein</fullName>
    </submittedName>
</protein>
<dbReference type="InterPro" id="IPR027417">
    <property type="entry name" value="P-loop_NTPase"/>
</dbReference>
<evidence type="ECO:0000313" key="2">
    <source>
        <dbReference type="EMBL" id="RCW80708.1"/>
    </source>
</evidence>
<dbReference type="Gene3D" id="3.40.50.300">
    <property type="entry name" value="P-loop containing nucleotide triphosphate hydrolases"/>
    <property type="match status" value="1"/>
</dbReference>
<evidence type="ECO:0000259" key="1">
    <source>
        <dbReference type="SMART" id="SM00382"/>
    </source>
</evidence>
<dbReference type="EMBL" id="QPJL01000018">
    <property type="protein sequence ID" value="RCW80708.1"/>
    <property type="molecule type" value="Genomic_DNA"/>
</dbReference>
<dbReference type="OrthoDB" id="9808397at2"/>
<name>A0A368YMG2_9RHOB</name>
<feature type="domain" description="AAA+ ATPase" evidence="1">
    <location>
        <begin position="48"/>
        <end position="212"/>
    </location>
</feature>
<accession>A0A368YMG2</accession>